<dbReference type="Proteomes" id="UP000007437">
    <property type="component" value="Chromosome"/>
</dbReference>
<reference evidence="2 3" key="1">
    <citation type="journal article" date="2011" name="J. Bacteriol.">
        <title>Complete genome sequence of Burkholderia rhizoxinica, an endosymbiont of Rhizopus microsporus.</title>
        <authorList>
            <person name="Lackner G."/>
            <person name="Moebius N."/>
            <person name="Partida-Martinez L."/>
            <person name="Hertweck C."/>
        </authorList>
    </citation>
    <scope>NUCLEOTIDE SEQUENCE [LARGE SCALE GENOMIC DNA]</scope>
    <source>
        <strain evidence="3">DSM 19002 / CIP 109453 / HKI 454</strain>
    </source>
</reference>
<evidence type="ECO:0000256" key="1">
    <source>
        <dbReference type="SAM" id="MobiDB-lite"/>
    </source>
</evidence>
<proteinExistence type="predicted"/>
<dbReference type="HOGENOM" id="CLU_093759_0_0_4"/>
<organism evidence="2 3">
    <name type="scientific">Mycetohabitans rhizoxinica (strain DSM 19002 / CIP 109453 / HKI 454)</name>
    <name type="common">Paraburkholderia rhizoxinica</name>
    <dbReference type="NCBI Taxonomy" id="882378"/>
    <lineage>
        <taxon>Bacteria</taxon>
        <taxon>Pseudomonadati</taxon>
        <taxon>Pseudomonadota</taxon>
        <taxon>Betaproteobacteria</taxon>
        <taxon>Burkholderiales</taxon>
        <taxon>Burkholderiaceae</taxon>
        <taxon>Mycetohabitans</taxon>
    </lineage>
</organism>
<dbReference type="KEGG" id="brh:RBRH_03612"/>
<sequence length="303" mass="33398">MGLRLSNGRARVAHTMPIGRATAHALYCFAARCCTACTACRESEMRQRQRSVVKNLPSRGAVSRQASGHLSGPSCRRRSFARRGAARTRRTDCAAGIACHAGQPRLVGYDGCANRCAVHVARRAIRCGTGEEDMMTSPREHMIDWLKDAYAMEQHAESMLKAQTSRLEHYPKLKQRIEQHIDETMSQQRLLEQCLDRLNSSPSTIKNLAARAAAFGQALGGMTVTDEVVKGGMAGYVFEHIEIAAYTALIAAARAAGDVETQRCCEQILPQEVEMARWLHDNLPEVVTAFLARSAGERDDAKR</sequence>
<feature type="region of interest" description="Disordered" evidence="1">
    <location>
        <begin position="51"/>
        <end position="83"/>
    </location>
</feature>
<evidence type="ECO:0000313" key="3">
    <source>
        <dbReference type="Proteomes" id="UP000007437"/>
    </source>
</evidence>
<gene>
    <name evidence="2" type="ordered locus">RBRH_03612</name>
</gene>
<dbReference type="CDD" id="cd00657">
    <property type="entry name" value="Ferritin_like"/>
    <property type="match status" value="1"/>
</dbReference>
<dbReference type="Gene3D" id="1.20.1260.10">
    <property type="match status" value="1"/>
</dbReference>
<dbReference type="SUPFAM" id="SSF47240">
    <property type="entry name" value="Ferritin-like"/>
    <property type="match status" value="1"/>
</dbReference>
<dbReference type="EMBL" id="FR687359">
    <property type="protein sequence ID" value="CBW74989.1"/>
    <property type="molecule type" value="Genomic_DNA"/>
</dbReference>
<dbReference type="Pfam" id="PF05974">
    <property type="entry name" value="DUF892"/>
    <property type="match status" value="1"/>
</dbReference>
<dbReference type="STRING" id="882378.RBRH_03612"/>
<dbReference type="InterPro" id="IPR012347">
    <property type="entry name" value="Ferritin-like"/>
</dbReference>
<dbReference type="InterPro" id="IPR009078">
    <property type="entry name" value="Ferritin-like_SF"/>
</dbReference>
<accession>E5AQV7</accession>
<name>E5AQV7_MYCRK</name>
<evidence type="ECO:0000313" key="2">
    <source>
        <dbReference type="EMBL" id="CBW74989.1"/>
    </source>
</evidence>
<dbReference type="AlphaFoldDB" id="E5AQV7"/>
<dbReference type="eggNOG" id="COG3685">
    <property type="taxonomic scope" value="Bacteria"/>
</dbReference>
<protein>
    <submittedName>
        <fullName evidence="2">Uncharacterized protein</fullName>
    </submittedName>
</protein>
<dbReference type="InterPro" id="IPR010287">
    <property type="entry name" value="DUF892_YciF-like"/>
</dbReference>